<dbReference type="VEuPathDB" id="FungiDB:MPH_04475"/>
<dbReference type="eggNOG" id="ENOG502SX2A">
    <property type="taxonomic scope" value="Eukaryota"/>
</dbReference>
<evidence type="ECO:0000313" key="3">
    <source>
        <dbReference type="Proteomes" id="UP000007129"/>
    </source>
</evidence>
<dbReference type="InParanoid" id="K2SNA2"/>
<reference evidence="2 3" key="1">
    <citation type="journal article" date="2012" name="BMC Genomics">
        <title>Tools to kill: Genome of one of the most destructive plant pathogenic fungi Macrophomina phaseolina.</title>
        <authorList>
            <person name="Islam M.S."/>
            <person name="Haque M.S."/>
            <person name="Islam M.M."/>
            <person name="Emdad E.M."/>
            <person name="Halim A."/>
            <person name="Hossen Q.M.M."/>
            <person name="Hossain M.Z."/>
            <person name="Ahmed B."/>
            <person name="Rahim S."/>
            <person name="Rahman M.S."/>
            <person name="Alam M.M."/>
            <person name="Hou S."/>
            <person name="Wan X."/>
            <person name="Saito J.A."/>
            <person name="Alam M."/>
        </authorList>
    </citation>
    <scope>NUCLEOTIDE SEQUENCE [LARGE SCALE GENOMIC DNA]</scope>
    <source>
        <strain evidence="2 3">MS6</strain>
    </source>
</reference>
<protein>
    <submittedName>
        <fullName evidence="2">Uncharacterized protein</fullName>
    </submittedName>
</protein>
<organism evidence="2 3">
    <name type="scientific">Macrophomina phaseolina (strain MS6)</name>
    <name type="common">Charcoal rot fungus</name>
    <dbReference type="NCBI Taxonomy" id="1126212"/>
    <lineage>
        <taxon>Eukaryota</taxon>
        <taxon>Fungi</taxon>
        <taxon>Dikarya</taxon>
        <taxon>Ascomycota</taxon>
        <taxon>Pezizomycotina</taxon>
        <taxon>Dothideomycetes</taxon>
        <taxon>Dothideomycetes incertae sedis</taxon>
        <taxon>Botryosphaeriales</taxon>
        <taxon>Botryosphaeriaceae</taxon>
        <taxon>Macrophomina</taxon>
    </lineage>
</organism>
<feature type="transmembrane region" description="Helical" evidence="1">
    <location>
        <begin position="115"/>
        <end position="136"/>
    </location>
</feature>
<dbReference type="STRING" id="1126212.K2SNA2"/>
<dbReference type="OrthoDB" id="4140442at2759"/>
<dbReference type="AlphaFoldDB" id="K2SNA2"/>
<feature type="transmembrane region" description="Helical" evidence="1">
    <location>
        <begin position="148"/>
        <end position="172"/>
    </location>
</feature>
<gene>
    <name evidence="2" type="ORF">MPH_04475</name>
</gene>
<keyword evidence="1" id="KW-0812">Transmembrane</keyword>
<evidence type="ECO:0000313" key="2">
    <source>
        <dbReference type="EMBL" id="EKG18280.1"/>
    </source>
</evidence>
<dbReference type="HOGENOM" id="CLU_814010_0_0_1"/>
<comment type="caution">
    <text evidence="2">The sequence shown here is derived from an EMBL/GenBank/DDBJ whole genome shotgun (WGS) entry which is preliminary data.</text>
</comment>
<accession>K2SNA2</accession>
<sequence>MATCFRGAVPFARHLAFQLPPGLRAATLENRTTQPNPFAAARFFSSTSFRTASTKYKPSTTAPTSSTIKAATAKAYQAKAGVPLKPWERDVLHKLASKGAETVLYAAPKQNGFRIVCYTAAFACFGAAASSYKFFFEDFKDEKDRNGLASWVPLAFGVIAVFWACIGTWLAAAPVGVVRSISAVPKLGPQRSLALRIEVMRLPFMKDKVYYVSPPDVTADGSIAATTVEYAVARQGVIDAKKPRPDDPVMLKPFLALGRLVSRSFYTLMIYTKMSVMREGFVKIRINNGIAAKIDCAGELAMGGHGEQPVSIASPVSTDDLSARSIDQNTLMPTSWTFDPL</sequence>
<dbReference type="Proteomes" id="UP000007129">
    <property type="component" value="Unassembled WGS sequence"/>
</dbReference>
<keyword evidence="1" id="KW-1133">Transmembrane helix</keyword>
<keyword evidence="1" id="KW-0472">Membrane</keyword>
<proteinExistence type="predicted"/>
<evidence type="ECO:0000256" key="1">
    <source>
        <dbReference type="SAM" id="Phobius"/>
    </source>
</evidence>
<dbReference type="EMBL" id="AHHD01000211">
    <property type="protein sequence ID" value="EKG18280.1"/>
    <property type="molecule type" value="Genomic_DNA"/>
</dbReference>
<name>K2SNA2_MACPH</name>